<name>A0A660LD74_9ACTN</name>
<evidence type="ECO:0000313" key="6">
    <source>
        <dbReference type="Proteomes" id="UP000278962"/>
    </source>
</evidence>
<dbReference type="PANTHER" id="PTHR33164">
    <property type="entry name" value="TRANSCRIPTIONAL REGULATOR, MARR FAMILY"/>
    <property type="match status" value="1"/>
</dbReference>
<dbReference type="OrthoDB" id="5195026at2"/>
<evidence type="ECO:0000259" key="4">
    <source>
        <dbReference type="PROSITE" id="PS50995"/>
    </source>
</evidence>
<dbReference type="AlphaFoldDB" id="A0A660LD74"/>
<dbReference type="GO" id="GO:0003700">
    <property type="term" value="F:DNA-binding transcription factor activity"/>
    <property type="evidence" value="ECO:0007669"/>
    <property type="project" value="InterPro"/>
</dbReference>
<dbReference type="Proteomes" id="UP000278962">
    <property type="component" value="Unassembled WGS sequence"/>
</dbReference>
<dbReference type="InterPro" id="IPR036388">
    <property type="entry name" value="WH-like_DNA-bd_sf"/>
</dbReference>
<dbReference type="RefSeq" id="WP_121249934.1">
    <property type="nucleotide sequence ID" value="NZ_RBIL01000001.1"/>
</dbReference>
<dbReference type="InterPro" id="IPR000835">
    <property type="entry name" value="HTH_MarR-typ"/>
</dbReference>
<dbReference type="PANTHER" id="PTHR33164:SF99">
    <property type="entry name" value="MARR FAMILY REGULATORY PROTEIN"/>
    <property type="match status" value="1"/>
</dbReference>
<reference evidence="5 6" key="1">
    <citation type="submission" date="2018-10" db="EMBL/GenBank/DDBJ databases">
        <title>Genomic Encyclopedia of Archaeal and Bacterial Type Strains, Phase II (KMG-II): from individual species to whole genera.</title>
        <authorList>
            <person name="Goeker M."/>
        </authorList>
    </citation>
    <scope>NUCLEOTIDE SEQUENCE [LARGE SCALE GENOMIC DNA]</scope>
    <source>
        <strain evidence="5 6">DSM 14954</strain>
    </source>
</reference>
<dbReference type="PROSITE" id="PS01117">
    <property type="entry name" value="HTH_MARR_1"/>
    <property type="match status" value="1"/>
</dbReference>
<sequence length="138" mass="15294">MCNLCIGYDLGVPEELAHQWRDLLSQHARTVCALDEALSAHGLGMSEYEVLERLACECGERPRMQELAAAVHLSQSALSRTVGRLEKDGLVGRAMCPEDRRGVAVCLTDEGRERYEAARPTHRRVLAETLTPPQQQPA</sequence>
<dbReference type="GO" id="GO:0006950">
    <property type="term" value="P:response to stress"/>
    <property type="evidence" value="ECO:0007669"/>
    <property type="project" value="TreeGrafter"/>
</dbReference>
<keyword evidence="2 5" id="KW-0238">DNA-binding</keyword>
<keyword evidence="6" id="KW-1185">Reference proteome</keyword>
<feature type="domain" description="HTH marR-type" evidence="4">
    <location>
        <begin position="17"/>
        <end position="138"/>
    </location>
</feature>
<dbReference type="PRINTS" id="PR00598">
    <property type="entry name" value="HTHMARR"/>
</dbReference>
<evidence type="ECO:0000256" key="3">
    <source>
        <dbReference type="ARBA" id="ARBA00023163"/>
    </source>
</evidence>
<evidence type="ECO:0000256" key="2">
    <source>
        <dbReference type="ARBA" id="ARBA00023125"/>
    </source>
</evidence>
<protein>
    <submittedName>
        <fullName evidence="5">DNA-binding MarR family transcriptional regulator</fullName>
    </submittedName>
</protein>
<dbReference type="Gene3D" id="1.10.10.10">
    <property type="entry name" value="Winged helix-like DNA-binding domain superfamily/Winged helix DNA-binding domain"/>
    <property type="match status" value="1"/>
</dbReference>
<comment type="caution">
    <text evidence="5">The sequence shown here is derived from an EMBL/GenBank/DDBJ whole genome shotgun (WGS) entry which is preliminary data.</text>
</comment>
<dbReference type="GO" id="GO:0003677">
    <property type="term" value="F:DNA binding"/>
    <property type="evidence" value="ECO:0007669"/>
    <property type="project" value="UniProtKB-KW"/>
</dbReference>
<proteinExistence type="predicted"/>
<dbReference type="PROSITE" id="PS50995">
    <property type="entry name" value="HTH_MARR_2"/>
    <property type="match status" value="1"/>
</dbReference>
<accession>A0A660LD74</accession>
<dbReference type="InterPro" id="IPR039422">
    <property type="entry name" value="MarR/SlyA-like"/>
</dbReference>
<dbReference type="Pfam" id="PF01047">
    <property type="entry name" value="MarR"/>
    <property type="match status" value="1"/>
</dbReference>
<evidence type="ECO:0000256" key="1">
    <source>
        <dbReference type="ARBA" id="ARBA00023015"/>
    </source>
</evidence>
<keyword evidence="1" id="KW-0805">Transcription regulation</keyword>
<dbReference type="SUPFAM" id="SSF46785">
    <property type="entry name" value="Winged helix' DNA-binding domain"/>
    <property type="match status" value="1"/>
</dbReference>
<gene>
    <name evidence="5" type="ORF">C8N24_2069</name>
</gene>
<dbReference type="InterPro" id="IPR036390">
    <property type="entry name" value="WH_DNA-bd_sf"/>
</dbReference>
<dbReference type="InterPro" id="IPR023187">
    <property type="entry name" value="Tscrpt_reg_MarR-type_CS"/>
</dbReference>
<dbReference type="SMART" id="SM00347">
    <property type="entry name" value="HTH_MARR"/>
    <property type="match status" value="1"/>
</dbReference>
<evidence type="ECO:0000313" key="5">
    <source>
        <dbReference type="EMBL" id="RKQ92226.1"/>
    </source>
</evidence>
<keyword evidence="3" id="KW-0804">Transcription</keyword>
<organism evidence="5 6">
    <name type="scientific">Solirubrobacter pauli</name>
    <dbReference type="NCBI Taxonomy" id="166793"/>
    <lineage>
        <taxon>Bacteria</taxon>
        <taxon>Bacillati</taxon>
        <taxon>Actinomycetota</taxon>
        <taxon>Thermoleophilia</taxon>
        <taxon>Solirubrobacterales</taxon>
        <taxon>Solirubrobacteraceae</taxon>
        <taxon>Solirubrobacter</taxon>
    </lineage>
</organism>
<dbReference type="EMBL" id="RBIL01000001">
    <property type="protein sequence ID" value="RKQ92226.1"/>
    <property type="molecule type" value="Genomic_DNA"/>
</dbReference>